<protein>
    <submittedName>
        <fullName evidence="2">Uncharacterized protein</fullName>
    </submittedName>
</protein>
<dbReference type="EMBL" id="WVIC01000040">
    <property type="protein sequence ID" value="NCJ08086.1"/>
    <property type="molecule type" value="Genomic_DNA"/>
</dbReference>
<organism evidence="2 3">
    <name type="scientific">Petrachloros mirabilis ULC683</name>
    <dbReference type="NCBI Taxonomy" id="2781853"/>
    <lineage>
        <taxon>Bacteria</taxon>
        <taxon>Bacillati</taxon>
        <taxon>Cyanobacteriota</taxon>
        <taxon>Cyanophyceae</taxon>
        <taxon>Synechococcales</taxon>
        <taxon>Petrachlorosaceae</taxon>
        <taxon>Petrachloros</taxon>
        <taxon>Petrachloros mirabilis</taxon>
    </lineage>
</organism>
<feature type="transmembrane region" description="Helical" evidence="1">
    <location>
        <begin position="15"/>
        <end position="35"/>
    </location>
</feature>
<dbReference type="AlphaFoldDB" id="A0A8K2A1J9"/>
<keyword evidence="1" id="KW-0472">Membrane</keyword>
<sequence>MLSNLHERVIISHKILALFILIGLAGLLSLLYLFLASPKLKAEEDFTLHSSWENASAYIRKFQCAKVEEVKINALSIKAGKATTIWNGYHRPTSGSKSSPSCLFFLFFRDNKNPWVEFTFSRGLGTSSGFSVGHNSSPPKNNQKLDEINFKENFRVLSNSSDDLSLEWKLSSSLYTASEQESFSRNEPTMLYLQIFGNPDSLKTLEISKSLSMSMQEVKDFSSQHHDLEFLAIDLTWSK</sequence>
<evidence type="ECO:0000313" key="2">
    <source>
        <dbReference type="EMBL" id="NCJ08086.1"/>
    </source>
</evidence>
<comment type="caution">
    <text evidence="2">The sequence shown here is derived from an EMBL/GenBank/DDBJ whole genome shotgun (WGS) entry which is preliminary data.</text>
</comment>
<dbReference type="Proteomes" id="UP000607397">
    <property type="component" value="Unassembled WGS sequence"/>
</dbReference>
<keyword evidence="1" id="KW-1133">Transmembrane helix</keyword>
<evidence type="ECO:0000256" key="1">
    <source>
        <dbReference type="SAM" id="Phobius"/>
    </source>
</evidence>
<proteinExistence type="predicted"/>
<dbReference type="RefSeq" id="WP_161826563.1">
    <property type="nucleotide sequence ID" value="NZ_WVIC01000040.1"/>
</dbReference>
<name>A0A8K2A1J9_9CYAN</name>
<keyword evidence="3" id="KW-1185">Reference proteome</keyword>
<reference evidence="2" key="1">
    <citation type="submission" date="2019-12" db="EMBL/GenBank/DDBJ databases">
        <title>High-Quality draft genome sequences of three cyanobacteria isolated from the limestone walls of the Old Cathedral of Coimbra.</title>
        <authorList>
            <person name="Tiago I."/>
            <person name="Soares F."/>
            <person name="Portugal A."/>
        </authorList>
    </citation>
    <scope>NUCLEOTIDE SEQUENCE [LARGE SCALE GENOMIC DNA]</scope>
    <source>
        <strain evidence="2">C</strain>
    </source>
</reference>
<evidence type="ECO:0000313" key="3">
    <source>
        <dbReference type="Proteomes" id="UP000607397"/>
    </source>
</evidence>
<keyword evidence="1" id="KW-0812">Transmembrane</keyword>
<gene>
    <name evidence="2" type="ORF">GS597_16545</name>
</gene>
<accession>A0A8K2A1J9</accession>